<reference evidence="1" key="1">
    <citation type="submission" date="2021-11" db="EMBL/GenBank/DDBJ databases">
        <title>Vibrio ZSDE26 sp. nov. and Vibrio ZSDZ34 sp. nov., isolated from coastal seawater in Qingdao.</title>
        <authorList>
            <person name="Zhang P."/>
        </authorList>
    </citation>
    <scope>NUCLEOTIDE SEQUENCE</scope>
    <source>
        <strain evidence="1">ZSDE26</strain>
    </source>
</reference>
<dbReference type="AlphaFoldDB" id="A0A9X1XL08"/>
<protein>
    <submittedName>
        <fullName evidence="1">Uncharacterized protein</fullName>
    </submittedName>
</protein>
<gene>
    <name evidence="1" type="ORF">KP803_12720</name>
</gene>
<evidence type="ECO:0000313" key="2">
    <source>
        <dbReference type="Proteomes" id="UP001139559"/>
    </source>
</evidence>
<accession>A0A9X1XL08</accession>
<keyword evidence="2" id="KW-1185">Reference proteome</keyword>
<comment type="caution">
    <text evidence="1">The sequence shown here is derived from an EMBL/GenBank/DDBJ whole genome shotgun (WGS) entry which is preliminary data.</text>
</comment>
<evidence type="ECO:0000313" key="1">
    <source>
        <dbReference type="EMBL" id="MCK6264135.1"/>
    </source>
</evidence>
<proteinExistence type="predicted"/>
<dbReference type="RefSeq" id="WP_248009210.1">
    <property type="nucleotide sequence ID" value="NZ_JAJHVV010000007.1"/>
</dbReference>
<name>A0A9X1XL08_9VIBR</name>
<dbReference type="Proteomes" id="UP001139559">
    <property type="component" value="Unassembled WGS sequence"/>
</dbReference>
<dbReference type="EMBL" id="JAJHVV010000007">
    <property type="protein sequence ID" value="MCK6264135.1"/>
    <property type="molecule type" value="Genomic_DNA"/>
</dbReference>
<organism evidence="1 2">
    <name type="scientific">Vibrio amylolyticus</name>
    <dbReference type="NCBI Taxonomy" id="2847292"/>
    <lineage>
        <taxon>Bacteria</taxon>
        <taxon>Pseudomonadati</taxon>
        <taxon>Pseudomonadota</taxon>
        <taxon>Gammaproteobacteria</taxon>
        <taxon>Vibrionales</taxon>
        <taxon>Vibrionaceae</taxon>
        <taxon>Vibrio</taxon>
    </lineage>
</organism>
<sequence>MKKLLDTMSECITSTRMDWIALMVKGYGMDYPNMWKLLGYPSQQHYQFELTESEASLPTALTKNQPLS</sequence>